<gene>
    <name evidence="2" type="ORF">KGM_212422</name>
</gene>
<sequence>MLQTCPRLSRDGFRTAAADCREVCSPEASLAAHLPLLTAVSMMTPQPSQSSSRSRRYVLGDSLPTV</sequence>
<reference evidence="2 3" key="1">
    <citation type="journal article" date="2011" name="Cell">
        <title>The monarch butterfly genome yields insights into long-distance migration.</title>
        <authorList>
            <person name="Zhan S."/>
            <person name="Merlin C."/>
            <person name="Boore J.L."/>
            <person name="Reppert S.M."/>
        </authorList>
    </citation>
    <scope>NUCLEOTIDE SEQUENCE [LARGE SCALE GENOMIC DNA]</scope>
    <source>
        <strain evidence="2">F-2</strain>
    </source>
</reference>
<organism evidence="2 3">
    <name type="scientific">Danaus plexippus plexippus</name>
    <dbReference type="NCBI Taxonomy" id="278856"/>
    <lineage>
        <taxon>Eukaryota</taxon>
        <taxon>Metazoa</taxon>
        <taxon>Ecdysozoa</taxon>
        <taxon>Arthropoda</taxon>
        <taxon>Hexapoda</taxon>
        <taxon>Insecta</taxon>
        <taxon>Pterygota</taxon>
        <taxon>Neoptera</taxon>
        <taxon>Endopterygota</taxon>
        <taxon>Lepidoptera</taxon>
        <taxon>Glossata</taxon>
        <taxon>Ditrysia</taxon>
        <taxon>Papilionoidea</taxon>
        <taxon>Nymphalidae</taxon>
        <taxon>Danainae</taxon>
        <taxon>Danaini</taxon>
        <taxon>Danaina</taxon>
        <taxon>Danaus</taxon>
        <taxon>Danaus</taxon>
    </lineage>
</organism>
<dbReference type="Proteomes" id="UP000007151">
    <property type="component" value="Unassembled WGS sequence"/>
</dbReference>
<evidence type="ECO:0000313" key="2">
    <source>
        <dbReference type="EMBL" id="OWR40972.1"/>
    </source>
</evidence>
<evidence type="ECO:0000313" key="3">
    <source>
        <dbReference type="Proteomes" id="UP000007151"/>
    </source>
</evidence>
<proteinExistence type="predicted"/>
<name>A0A212EHL6_DANPL</name>
<dbReference type="InParanoid" id="A0A212EHL6"/>
<evidence type="ECO:0000256" key="1">
    <source>
        <dbReference type="SAM" id="MobiDB-lite"/>
    </source>
</evidence>
<dbReference type="KEGG" id="dpl:KGM_212422"/>
<protein>
    <submittedName>
        <fullName evidence="2">Uncharacterized protein</fullName>
    </submittedName>
</protein>
<dbReference type="EMBL" id="AGBW02014864">
    <property type="protein sequence ID" value="OWR40972.1"/>
    <property type="molecule type" value="Genomic_DNA"/>
</dbReference>
<accession>A0A212EHL6</accession>
<feature type="region of interest" description="Disordered" evidence="1">
    <location>
        <begin position="44"/>
        <end position="66"/>
    </location>
</feature>
<dbReference type="AlphaFoldDB" id="A0A212EHL6"/>
<keyword evidence="3" id="KW-1185">Reference proteome</keyword>
<comment type="caution">
    <text evidence="2">The sequence shown here is derived from an EMBL/GenBank/DDBJ whole genome shotgun (WGS) entry which is preliminary data.</text>
</comment>